<protein>
    <recommendedName>
        <fullName evidence="2">Serine-threonine/tyrosine-protein kinase catalytic domain-containing protein</fullName>
    </recommendedName>
</protein>
<keyword evidence="4" id="KW-1185">Reference proteome</keyword>
<reference evidence="3" key="1">
    <citation type="submission" date="2022-11" db="EMBL/GenBank/DDBJ databases">
        <authorList>
            <person name="Morgan W.R."/>
            <person name="Tartar A."/>
        </authorList>
    </citation>
    <scope>NUCLEOTIDE SEQUENCE</scope>
    <source>
        <strain evidence="3">ARSEF 373</strain>
    </source>
</reference>
<feature type="region of interest" description="Disordered" evidence="1">
    <location>
        <begin position="1"/>
        <end position="26"/>
    </location>
</feature>
<evidence type="ECO:0000313" key="3">
    <source>
        <dbReference type="EMBL" id="DAZ97804.1"/>
    </source>
</evidence>
<proteinExistence type="predicted"/>
<accession>A0AAV2YX12</accession>
<feature type="domain" description="Serine-threonine/tyrosine-protein kinase catalytic" evidence="2">
    <location>
        <begin position="277"/>
        <end position="385"/>
    </location>
</feature>
<feature type="compositionally biased region" description="Acidic residues" evidence="1">
    <location>
        <begin position="271"/>
        <end position="289"/>
    </location>
</feature>
<dbReference type="PANTHER" id="PTHR44329">
    <property type="entry name" value="SERINE/THREONINE-PROTEIN KINASE TNNI3K-RELATED"/>
    <property type="match status" value="1"/>
</dbReference>
<organism evidence="3 4">
    <name type="scientific">Lagenidium giganteum</name>
    <dbReference type="NCBI Taxonomy" id="4803"/>
    <lineage>
        <taxon>Eukaryota</taxon>
        <taxon>Sar</taxon>
        <taxon>Stramenopiles</taxon>
        <taxon>Oomycota</taxon>
        <taxon>Peronosporomycetes</taxon>
        <taxon>Pythiales</taxon>
        <taxon>Pythiaceae</taxon>
    </lineage>
</organism>
<dbReference type="PANTHER" id="PTHR44329:SF214">
    <property type="entry name" value="PROTEIN KINASE DOMAIN-CONTAINING PROTEIN"/>
    <property type="match status" value="1"/>
</dbReference>
<dbReference type="SUPFAM" id="SSF56112">
    <property type="entry name" value="Protein kinase-like (PK-like)"/>
    <property type="match status" value="1"/>
</dbReference>
<gene>
    <name evidence="3" type="ORF">N0F65_002474</name>
</gene>
<reference evidence="3" key="2">
    <citation type="journal article" date="2023" name="Microbiol Resour">
        <title>Decontamination and Annotation of the Draft Genome Sequence of the Oomycete Lagenidium giganteum ARSEF 373.</title>
        <authorList>
            <person name="Morgan W.R."/>
            <person name="Tartar A."/>
        </authorList>
    </citation>
    <scope>NUCLEOTIDE SEQUENCE</scope>
    <source>
        <strain evidence="3">ARSEF 373</strain>
    </source>
</reference>
<dbReference type="Pfam" id="PF07714">
    <property type="entry name" value="PK_Tyr_Ser-Thr"/>
    <property type="match status" value="1"/>
</dbReference>
<dbReference type="InterPro" id="IPR051681">
    <property type="entry name" value="Ser/Thr_Kinases-Pseudokinases"/>
</dbReference>
<comment type="caution">
    <text evidence="3">The sequence shown here is derived from an EMBL/GenBank/DDBJ whole genome shotgun (WGS) entry which is preliminary data.</text>
</comment>
<dbReference type="AlphaFoldDB" id="A0AAV2YX12"/>
<dbReference type="Gene3D" id="1.10.510.10">
    <property type="entry name" value="Transferase(Phosphotransferase) domain 1"/>
    <property type="match status" value="1"/>
</dbReference>
<dbReference type="InterPro" id="IPR001245">
    <property type="entry name" value="Ser-Thr/Tyr_kinase_cat_dom"/>
</dbReference>
<name>A0AAV2YX12_9STRA</name>
<dbReference type="GO" id="GO:0004674">
    <property type="term" value="F:protein serine/threonine kinase activity"/>
    <property type="evidence" value="ECO:0007669"/>
    <property type="project" value="TreeGrafter"/>
</dbReference>
<dbReference type="Proteomes" id="UP001146120">
    <property type="component" value="Unassembled WGS sequence"/>
</dbReference>
<sequence length="415" mass="46930">MTKSAHIQAFHRKRPSSRTVGGRPDDSCRPLSQQIVALSFLDSSQASSVGGVSAQGDFVTSNQTFLGRAWHAETQSTVHSAPSQSSDATLRSSRDLEQGICEYVEKKLPVVDALGVSISLPVRLIGWMLRREGLFRHYKRRFCVFEADVSTLYIFANDDTSNHGRLLRQMVLTEVQLTSRHARSFYLQGYTQKRELHKKQSDTMAKRASSLSKKAMPGDMQRFYLPEEEILRAVSDRATSVWAQCFLNHMRLHRVRRQHQQARANNSATIPDEEDEDDDDELDSDDEDMNPDFTFIERGNEAELSQAADIYSFGILLSEIDTNELPFHDRMKTADGDSVNEDVLLHHVVADGWKPSFRVFCPEFIRSLAQECLQADPSKRPNSLDVAYRLRKAANKAASEWKRLPVPPALAAISE</sequence>
<dbReference type="InterPro" id="IPR011009">
    <property type="entry name" value="Kinase-like_dom_sf"/>
</dbReference>
<dbReference type="EMBL" id="DAKRPA010000124">
    <property type="protein sequence ID" value="DAZ97804.1"/>
    <property type="molecule type" value="Genomic_DNA"/>
</dbReference>
<evidence type="ECO:0000256" key="1">
    <source>
        <dbReference type="SAM" id="MobiDB-lite"/>
    </source>
</evidence>
<feature type="region of interest" description="Disordered" evidence="1">
    <location>
        <begin position="258"/>
        <end position="289"/>
    </location>
</feature>
<evidence type="ECO:0000259" key="2">
    <source>
        <dbReference type="Pfam" id="PF07714"/>
    </source>
</evidence>
<evidence type="ECO:0000313" key="4">
    <source>
        <dbReference type="Proteomes" id="UP001146120"/>
    </source>
</evidence>